<evidence type="ECO:0000256" key="2">
    <source>
        <dbReference type="SAM" id="Phobius"/>
    </source>
</evidence>
<evidence type="ECO:0000313" key="6">
    <source>
        <dbReference type="Proteomes" id="UP000176944"/>
    </source>
</evidence>
<gene>
    <name evidence="5" type="ORF">BJP36_29035</name>
</gene>
<keyword evidence="1" id="KW-0677">Repeat</keyword>
<keyword evidence="2" id="KW-0812">Transmembrane</keyword>
<evidence type="ECO:0000256" key="1">
    <source>
        <dbReference type="ARBA" id="ARBA00022737"/>
    </source>
</evidence>
<dbReference type="PANTHER" id="PTHR32305:SF15">
    <property type="entry name" value="PROTEIN RHSA-RELATED"/>
    <property type="match status" value="1"/>
</dbReference>
<feature type="transmembrane region" description="Helical" evidence="2">
    <location>
        <begin position="2326"/>
        <end position="2349"/>
    </location>
</feature>
<evidence type="ECO:0000259" key="4">
    <source>
        <dbReference type="Pfam" id="PF25023"/>
    </source>
</evidence>
<dbReference type="PANTHER" id="PTHR32305">
    <property type="match status" value="1"/>
</dbReference>
<feature type="domain" description="DUF6443" evidence="3">
    <location>
        <begin position="1557"/>
        <end position="1678"/>
    </location>
</feature>
<dbReference type="EMBL" id="CP017708">
    <property type="protein sequence ID" value="AOY83363.2"/>
    <property type="molecule type" value="Genomic_DNA"/>
</dbReference>
<keyword evidence="2" id="KW-0472">Membrane</keyword>
<evidence type="ECO:0000313" key="5">
    <source>
        <dbReference type="EMBL" id="AOY83363.2"/>
    </source>
</evidence>
<dbReference type="Proteomes" id="UP000176944">
    <property type="component" value="Chromosome"/>
</dbReference>
<keyword evidence="2" id="KW-1133">Transmembrane helix</keyword>
<dbReference type="Pfam" id="PF25023">
    <property type="entry name" value="TEN_YD-shell"/>
    <property type="match status" value="1"/>
</dbReference>
<dbReference type="NCBIfam" id="TIGR03696">
    <property type="entry name" value="Rhs_assc_core"/>
    <property type="match status" value="1"/>
</dbReference>
<dbReference type="Gene3D" id="2.60.120.260">
    <property type="entry name" value="Galactose-binding domain-like"/>
    <property type="match status" value="1"/>
</dbReference>
<dbReference type="InterPro" id="IPR050708">
    <property type="entry name" value="T6SS_VgrG/RHS"/>
</dbReference>
<dbReference type="InterPro" id="IPR056823">
    <property type="entry name" value="TEN-like_YD-shell"/>
</dbReference>
<name>A0A1D9G704_MOOP1</name>
<feature type="transmembrane region" description="Helical" evidence="2">
    <location>
        <begin position="2361"/>
        <end position="2382"/>
    </location>
</feature>
<dbReference type="InterPro" id="IPR022385">
    <property type="entry name" value="Rhs_assc_core"/>
</dbReference>
<dbReference type="Pfam" id="PF20041">
    <property type="entry name" value="DUF6443"/>
    <property type="match status" value="1"/>
</dbReference>
<dbReference type="InterPro" id="IPR045619">
    <property type="entry name" value="DUF6443"/>
</dbReference>
<sequence>MSSPATLSRVPRIRSIQMDGAAINNVGNNVNLFRGDVNKPIDLLSFPGRGDLDVRVAVMYQSNIKHLVDLWNLDGPTGPLGLGWNIPYEFIALDNKMSASRYDDDYFLVSGGAAIRLHRVRSEDDPVWIFETEEYKPWDIRYYPQEEKWEIIKENGVKHTYGDTKDNPNGYVQWGVKWGGSCGNWIDSSTLTTGQQLFAHSWNLREIRNTWNDIVTFDYEVELETLGNQTYGLEYTRACYLKRITAIDGRTVTFVYQDKRYDDNLKEYLIPHEDTDTGLRAYQDRYETKFLDSIEVKDKNGHALFDMNFEYCFHNVSLDFRNDPNFYKRFLTGITQKNSEGKSLPGYLFKYYTHDGDINEHNHRGALKTITYPTGGIASFTYEKKVLSRTSKFKTISIPRGDQPRVWFGGDYVVITKHDTSSNKLTVSIYSWNGKWIVYEGEQRDKYEFDSVNLSSLKVETQRDFFALCFTTTHGRQMEIALFHKDLEGFGKWVKQEDSIDGVSQTHLAVGHNFVVACYSGSYYLYRYTWNQQSKNWSDDRQRISPTGNYVLAAHGNYFTVAIYDPSNKDSQLLLFYPLGVDHQWTQMELPKKGRIRPDKDGNDHPYLYWCLSNHSATVTVIEDIDSREIDYKVLSYQWNAEFELTEPEEPRSDKVYTDTFNFSIMTGSLLADNGNLFRYNGESWVSDQLYVAPNKKTKFAYGSDLAISATDNRYEIKAYSPYEDNWQEVNIGSTPSELEYQPTISNDYITVGDKIFYKDSHGTLEEIDQLPSRLKPDSITNRAPNYIICDKDNTVQSQILFLKNGKVIHNEFLDQERTYISDENIQGQPGTMLAGLRAFVTYKGDSFDSCTELNLYYVADESIEEDITDFQVTKVTINDGYQEKHTCYDYDDSKVVVGVEGIVTEYPVVTVIKGSDKPDSCPFGKTVHRFYNGFVEDDWDYYYSSLFHGLLEMQIDYNADGKKVNTQEAHYKLVTERKLLGDGAKVNLYGYYIQQDSNTNILKSLEFDTGKEQDVEQKIAYEYDLATGLVRGQTTKNYNSLGEEEIHKETYVYGWEKYDQLKEQNILTPVVQTTNQVNDKITAISVSTWKDWGDGKWGEFKTYQAKTETATFEQWGGSEPPTSNWLKVSEVISRTEKGAVNDSINIDGIHNSVIFDKQQLYPVASFVNAAINEGTYVGFEAYENLENWHIDGVDLSDCIVTGDAHTGVSSLRLEHNSTLRRDQLTISNPDQTYILSAWLKTENGFETDGGKVEAQLLFYHEGNPIGNPIVLEIGGTDSQWIHWHHAISSSDIQWSQFELKISNQKQSKSLLIDNICFVPKVGELKANVYEDKYKIVTAKLNSNGDTQRYLYDSFQRKVADIGLGETVNSLSMSYLTRQGQEDVTFVQDKPNSILSISAAEGGVFANFTNGEQWREDWEIPEPSNWSVENNALIHTVTSSDSITYKSTAAYTNYGVRLSVHPVDTLDSPLGIRLGNKLTISWTPSLGWNLEINGNSYPVADTGIMPQEWLLVAANNAILFYADGQQIFSQITDDSITGALELFAEDEVAFKNIVTFKSPQLAISYTDGAGKERQSQVLDGKNCIVSAKVYDTLYRPAIQTKAAKYTDTLFSYQPGFVESIDWQTGILTGKVANDYLEDQGYPYSRTVWESSPLERPLQEGIPGKEFAFTGANSHVATREYGTNQKGFFAGDVYPSGQYIVEKLTDANGTSVYTLKDKLGRTLAKKSGPVEPVSNDYQIVRHEHDQAGNLVKVLLPNYFSPPDGSQADVWKITMEYNFQRQLTSQTSPNSGTVRYINDPSGRPRFMVDAVGTQTSKIFYKKYDSIGRLVEEGWFSGEWGNGTVLQEKADTDPNYPSEGNWRKKYEFDGDGSNSDLIGRLWKVFSSNQGDGNTDVEESYDYDQFGNVVSKTLTVVDYEEQVVNYEYNNLGNVTKVLYPNSSFPEVVYNYNTLGQVITIGTPDSHQKFARYTYNADGSLAKTTQNNDAIQRNLTYNSPGWPTKIADHKNPDLLIEQSLSYTTDGFNGFGYFNGNIAKNSFKYSSTVGYAPYDYKYQYDYLGRLQVAENSKDQEASVGVGQPITYDINGNITSLKRGTTTSNYSYISNTDKVENVSDGHSNQNYSYDANGNVKTSYHHDISQINYDPLTQLTTQVQLQGNNSGTVSFKYNGENQRVLKTVDSESPTTTLYIHGLNDYPLLEVRDSSLVQYVYGIGGLVALIREGKVYFVLKDNLGSTRLVLDEDGTVVAAFNYLPSGELMESPFGSPQIISYRYTGQEFDAELGLYNYRARFYDPTSGRFYATDPKGQFASPYLYGGNNPINLIDPDGKFVFLAAILVGAVIGGVAGGSVAAYTGVKSGLTGGELAGYIFAGVGIGAAFGAVGAGASVGTFAVGAAVAAGTGSAALGTAAGAAAGAATGALIGAASGAADYGINEAFGVENKGSLLEAMGKGAILGAVGGAITGGVAGYGGARATFQAATAAQRGYNLGSPLKNLGSLDEAYTAYTQLGSRAESFTSIFKGSHRASRYITALPTKVNTISTQAAIVAGVTKFFVGSELEESSQTNKNSSGDTFNPSMSSQVGFMNNLVTQSNYWG</sequence>
<dbReference type="Gene3D" id="2.180.10.10">
    <property type="entry name" value="RHS repeat-associated core"/>
    <property type="match status" value="1"/>
</dbReference>
<evidence type="ECO:0000259" key="3">
    <source>
        <dbReference type="Pfam" id="PF20041"/>
    </source>
</evidence>
<protein>
    <submittedName>
        <fullName evidence="5">DUF6443 domain-containing protein</fullName>
    </submittedName>
</protein>
<accession>A0A1D9G704</accession>
<organism evidence="5 6">
    <name type="scientific">Moorena producens (strain JHB)</name>
    <dbReference type="NCBI Taxonomy" id="1454205"/>
    <lineage>
        <taxon>Bacteria</taxon>
        <taxon>Bacillati</taxon>
        <taxon>Cyanobacteriota</taxon>
        <taxon>Cyanophyceae</taxon>
        <taxon>Coleofasciculales</taxon>
        <taxon>Coleofasciculaceae</taxon>
        <taxon>Moorena</taxon>
    </lineage>
</organism>
<feature type="domain" description="Teneurin-like YD-shell" evidence="4">
    <location>
        <begin position="2044"/>
        <end position="2300"/>
    </location>
</feature>
<reference evidence="6" key="1">
    <citation type="submission" date="2016-10" db="EMBL/GenBank/DDBJ databases">
        <title>Comparative genomics uncovers the prolific and rare metabolic potential of the cyanobacterial genus Moorea.</title>
        <authorList>
            <person name="Leao T."/>
            <person name="Castelao G."/>
            <person name="Korobeynikov A."/>
            <person name="Monroe E.A."/>
            <person name="Podell S."/>
            <person name="Glukhov E."/>
            <person name="Allen E."/>
            <person name="Gerwick W.H."/>
            <person name="Gerwick L."/>
        </authorList>
    </citation>
    <scope>NUCLEOTIDE SEQUENCE [LARGE SCALE GENOMIC DNA]</scope>
    <source>
        <strain evidence="6">JHB</strain>
    </source>
</reference>
<proteinExistence type="predicted"/>